<dbReference type="RefSeq" id="WP_223790936.1">
    <property type="nucleotide sequence ID" value="NZ_JAIOUQ010000003.1"/>
</dbReference>
<accession>A0A8T5V0F1</accession>
<dbReference type="PIRSF" id="PIRSF004962">
    <property type="entry name" value="UCP004962"/>
    <property type="match status" value="1"/>
</dbReference>
<dbReference type="Proteomes" id="UP000825933">
    <property type="component" value="Unassembled WGS sequence"/>
</dbReference>
<dbReference type="Gene3D" id="3.40.50.2300">
    <property type="match status" value="1"/>
</dbReference>
<keyword evidence="1" id="KW-0472">Membrane</keyword>
<keyword evidence="1" id="KW-0812">Transmembrane</keyword>
<evidence type="ECO:0000313" key="3">
    <source>
        <dbReference type="Proteomes" id="UP000825933"/>
    </source>
</evidence>
<reference evidence="3" key="1">
    <citation type="journal article" date="2022" name="Microbiol. Resour. Announc.">
        <title>Draft Genome Sequence of a Methanogenic Archaeon from West Spitsbergen Permafrost.</title>
        <authorList>
            <person name="Trubitsyn V."/>
            <person name="Rivkina E."/>
            <person name="Shcherbakova V."/>
        </authorList>
    </citation>
    <scope>NUCLEOTIDE SEQUENCE [LARGE SCALE GENOMIC DNA]</scope>
    <source>
        <strain evidence="3">VT</strain>
    </source>
</reference>
<dbReference type="AlphaFoldDB" id="A0A8T5V0F1"/>
<dbReference type="Pfam" id="PF09897">
    <property type="entry name" value="DUF2124"/>
    <property type="match status" value="1"/>
</dbReference>
<keyword evidence="1" id="KW-1133">Transmembrane helix</keyword>
<name>A0A8T5V0F1_9EURY</name>
<evidence type="ECO:0000313" key="2">
    <source>
        <dbReference type="EMBL" id="MBZ2165331.1"/>
    </source>
</evidence>
<gene>
    <name evidence="2" type="ORF">K8N75_04670</name>
</gene>
<dbReference type="InterPro" id="IPR009183">
    <property type="entry name" value="UCP004962"/>
</dbReference>
<protein>
    <submittedName>
        <fullName evidence="2">DUF2124 domain-containing protein</fullName>
    </submittedName>
</protein>
<dbReference type="EMBL" id="JAIOUQ010000003">
    <property type="protein sequence ID" value="MBZ2165331.1"/>
    <property type="molecule type" value="Genomic_DNA"/>
</dbReference>
<comment type="caution">
    <text evidence="2">The sequence shown here is derived from an EMBL/GenBank/DDBJ whole genome shotgun (WGS) entry which is preliminary data.</text>
</comment>
<evidence type="ECO:0000256" key="1">
    <source>
        <dbReference type="SAM" id="Phobius"/>
    </source>
</evidence>
<sequence>MRKDSEFTGITENLLAFREEVKDAKKITFIGMPGVCSPFALLFAFVVKEKESIFITGTDLTSAKKIIPSDQGMRFGELADPHADVVALLGGLAMPKSKVKAEDIQKILDVVLEDNGKLMGLCYMDVFRESGWHEILDFDCIINGTLTGFILRK</sequence>
<feature type="transmembrane region" description="Helical" evidence="1">
    <location>
        <begin position="27"/>
        <end position="47"/>
    </location>
</feature>
<keyword evidence="3" id="KW-1185">Reference proteome</keyword>
<proteinExistence type="predicted"/>
<organism evidence="2 3">
    <name type="scientific">Methanobacterium spitsbergense</name>
    <dbReference type="NCBI Taxonomy" id="2874285"/>
    <lineage>
        <taxon>Archaea</taxon>
        <taxon>Methanobacteriati</taxon>
        <taxon>Methanobacteriota</taxon>
        <taxon>Methanomada group</taxon>
        <taxon>Methanobacteria</taxon>
        <taxon>Methanobacteriales</taxon>
        <taxon>Methanobacteriaceae</taxon>
        <taxon>Methanobacterium</taxon>
    </lineage>
</organism>